<dbReference type="SMART" id="SM00900">
    <property type="entry name" value="FMN_bind"/>
    <property type="match status" value="1"/>
</dbReference>
<sequence>MRRAVVATTGISALVVTLLALKPHQPPALASGAIRGPAAGPSAHPPTGGASGAPAGTGTFTGDPVDTSYGTVQVAVTLAKGRITAVKVLRAPDGNGRDRQIASYALPRLTQEAIGAQSAHIDAVSGASYTSQGYVRSLQSALDQAHG</sequence>
<reference evidence="4 6" key="1">
    <citation type="submission" date="2018-04" db="EMBL/GenBank/DDBJ databases">
        <title>Complete genome sequences of Streptomyces griseoviridis K61 and characterization of antagonistic properties of biological control agents.</title>
        <authorList>
            <person name="Mariita R.M."/>
            <person name="Sello J.K."/>
        </authorList>
    </citation>
    <scope>NUCLEOTIDE SEQUENCE [LARGE SCALE GENOMIC DNA]</scope>
    <source>
        <strain evidence="4 6">K61</strain>
    </source>
</reference>
<dbReference type="Pfam" id="PF04205">
    <property type="entry name" value="FMN_bind"/>
    <property type="match status" value="1"/>
</dbReference>
<feature type="domain" description="FMN-binding" evidence="2">
    <location>
        <begin position="68"/>
        <end position="145"/>
    </location>
</feature>
<keyword evidence="6" id="KW-1185">Reference proteome</keyword>
<dbReference type="Proteomes" id="UP000501753">
    <property type="component" value="Chromosome"/>
</dbReference>
<feature type="compositionally biased region" description="Low complexity" evidence="1">
    <location>
        <begin position="36"/>
        <end position="64"/>
    </location>
</feature>
<evidence type="ECO:0000313" key="5">
    <source>
        <dbReference type="Proteomes" id="UP000271291"/>
    </source>
</evidence>
<name>A0A3S9Z8J8_STRGD</name>
<dbReference type="EMBL" id="CP029078">
    <property type="protein sequence ID" value="QCN89070.1"/>
    <property type="molecule type" value="Genomic_DNA"/>
</dbReference>
<dbReference type="GO" id="GO:0010181">
    <property type="term" value="F:FMN binding"/>
    <property type="evidence" value="ECO:0007669"/>
    <property type="project" value="InterPro"/>
</dbReference>
<dbReference type="InterPro" id="IPR007329">
    <property type="entry name" value="FMN-bd"/>
</dbReference>
<proteinExistence type="predicted"/>
<evidence type="ECO:0000313" key="3">
    <source>
        <dbReference type="EMBL" id="AZS84075.1"/>
    </source>
</evidence>
<accession>A0A3S9Z8J8</accession>
<gene>
    <name evidence="4" type="ORF">DDJ31_32325</name>
    <name evidence="3" type="ORF">ELQ87_07030</name>
</gene>
<dbReference type="Gene3D" id="3.90.1010.20">
    <property type="match status" value="1"/>
</dbReference>
<dbReference type="OrthoDB" id="8099475at2"/>
<feature type="region of interest" description="Disordered" evidence="1">
    <location>
        <begin position="31"/>
        <end position="64"/>
    </location>
</feature>
<dbReference type="RefSeq" id="WP_127176982.1">
    <property type="nucleotide sequence ID" value="NZ_CP029078.1"/>
</dbReference>
<evidence type="ECO:0000313" key="6">
    <source>
        <dbReference type="Proteomes" id="UP000501753"/>
    </source>
</evidence>
<reference evidence="3 5" key="2">
    <citation type="submission" date="2018-12" db="EMBL/GenBank/DDBJ databases">
        <title>Streptomyces griseoviridis F1-27 complete genome.</title>
        <authorList>
            <person name="Mariita R.M."/>
            <person name="Sello J.K."/>
        </authorList>
    </citation>
    <scope>NUCLEOTIDE SEQUENCE [LARGE SCALE GENOMIC DNA]</scope>
    <source>
        <strain evidence="3 5">F1-27</strain>
    </source>
</reference>
<organism evidence="3 5">
    <name type="scientific">Streptomyces griseoviridis</name>
    <dbReference type="NCBI Taxonomy" id="45398"/>
    <lineage>
        <taxon>Bacteria</taxon>
        <taxon>Bacillati</taxon>
        <taxon>Actinomycetota</taxon>
        <taxon>Actinomycetes</taxon>
        <taxon>Kitasatosporales</taxon>
        <taxon>Streptomycetaceae</taxon>
        <taxon>Streptomyces</taxon>
    </lineage>
</organism>
<dbReference type="EMBL" id="CP034687">
    <property type="protein sequence ID" value="AZS84075.1"/>
    <property type="molecule type" value="Genomic_DNA"/>
</dbReference>
<evidence type="ECO:0000313" key="4">
    <source>
        <dbReference type="EMBL" id="QCN89070.1"/>
    </source>
</evidence>
<dbReference type="GO" id="GO:0016020">
    <property type="term" value="C:membrane"/>
    <property type="evidence" value="ECO:0007669"/>
    <property type="project" value="InterPro"/>
</dbReference>
<dbReference type="AlphaFoldDB" id="A0A3S9Z8J8"/>
<protein>
    <submittedName>
        <fullName evidence="3">FMN-binding protein</fullName>
    </submittedName>
</protein>
<evidence type="ECO:0000256" key="1">
    <source>
        <dbReference type="SAM" id="MobiDB-lite"/>
    </source>
</evidence>
<evidence type="ECO:0000259" key="2">
    <source>
        <dbReference type="SMART" id="SM00900"/>
    </source>
</evidence>
<dbReference type="KEGG" id="sgd:ELQ87_07030"/>
<dbReference type="Proteomes" id="UP000271291">
    <property type="component" value="Chromosome"/>
</dbReference>